<dbReference type="AlphaFoldDB" id="A0A7S3Z9Y7"/>
<name>A0A7S3Z9Y7_9EUKA</name>
<protein>
    <recommendedName>
        <fullName evidence="5">Sulfotransferase domain-containing protein</fullName>
    </recommendedName>
</protein>
<organism evidence="6">
    <name type="scientific">Lotharella globosa</name>
    <dbReference type="NCBI Taxonomy" id="91324"/>
    <lineage>
        <taxon>Eukaryota</taxon>
        <taxon>Sar</taxon>
        <taxon>Rhizaria</taxon>
        <taxon>Cercozoa</taxon>
        <taxon>Chlorarachniophyceae</taxon>
        <taxon>Lotharella</taxon>
    </lineage>
</organism>
<dbReference type="InterPro" id="IPR000863">
    <property type="entry name" value="Sulfotransferase_dom"/>
</dbReference>
<dbReference type="InterPro" id="IPR027417">
    <property type="entry name" value="P-loop_NTPase"/>
</dbReference>
<dbReference type="Pfam" id="PF00685">
    <property type="entry name" value="Sulfotransfer_1"/>
    <property type="match status" value="1"/>
</dbReference>
<reference evidence="6" key="1">
    <citation type="submission" date="2021-01" db="EMBL/GenBank/DDBJ databases">
        <authorList>
            <person name="Corre E."/>
            <person name="Pelletier E."/>
            <person name="Niang G."/>
            <person name="Scheremetjew M."/>
            <person name="Finn R."/>
            <person name="Kale V."/>
            <person name="Holt S."/>
            <person name="Cochrane G."/>
            <person name="Meng A."/>
            <person name="Brown T."/>
            <person name="Cohen L."/>
        </authorList>
    </citation>
    <scope>NUCLEOTIDE SEQUENCE</scope>
    <source>
        <strain evidence="6">CCCM811</strain>
    </source>
</reference>
<dbReference type="SUPFAM" id="SSF52540">
    <property type="entry name" value="P-loop containing nucleoside triphosphate hydrolases"/>
    <property type="match status" value="1"/>
</dbReference>
<dbReference type="InterPro" id="IPR037359">
    <property type="entry name" value="NST/OST"/>
</dbReference>
<evidence type="ECO:0000256" key="1">
    <source>
        <dbReference type="ARBA" id="ARBA00022679"/>
    </source>
</evidence>
<dbReference type="GO" id="GO:0008146">
    <property type="term" value="F:sulfotransferase activity"/>
    <property type="evidence" value="ECO:0007669"/>
    <property type="project" value="InterPro"/>
</dbReference>
<evidence type="ECO:0000256" key="3">
    <source>
        <dbReference type="PIRSR" id="PIRSR637359-1"/>
    </source>
</evidence>
<sequence>MKALLLPAWTGLAVNLHPLKNLIGTERPDLNKNPLPRLFILGEQKCGTSSLFSALRDHPDVCDGVKLEGDFSGKDLRYFDTNATVEDMVSGLPRYLQHFERCPPSQLRMEATPEYLTRNMTAQNIKNVYGSLGEDLSELRFIVILRDPVKRMMSAYQHKLQRHIWPEGWTIDDEVQEGMDKFHEWLLHSNPGEHYSTPFADTVKRGLYDHTIGFWLNEFEPAQFKILTLKQLAHDGSEVMNAIHEFIGVSPRKADIRQTRVWPKRAINLPVPEGLTKFYEPHVKALFELKEQFPIAFHDPPENPFSFAK</sequence>
<feature type="active site" description="For sulfotransferase activity" evidence="3">
    <location>
        <position position="45"/>
    </location>
</feature>
<gene>
    <name evidence="6" type="ORF">LGLO00237_LOCUS28581</name>
</gene>
<evidence type="ECO:0000259" key="5">
    <source>
        <dbReference type="Pfam" id="PF00685"/>
    </source>
</evidence>
<feature type="binding site" evidence="4">
    <location>
        <position position="146"/>
    </location>
    <ligand>
        <name>3'-phosphoadenylyl sulfate</name>
        <dbReference type="ChEBI" id="CHEBI:58339"/>
    </ligand>
</feature>
<dbReference type="EMBL" id="HBIV01040330">
    <property type="protein sequence ID" value="CAE0676802.1"/>
    <property type="molecule type" value="Transcribed_RNA"/>
</dbReference>
<evidence type="ECO:0000256" key="2">
    <source>
        <dbReference type="ARBA" id="ARBA00023180"/>
    </source>
</evidence>
<dbReference type="PANTHER" id="PTHR10605:SF56">
    <property type="entry name" value="BIFUNCTIONAL HEPARAN SULFATE N-DEACETYLASE_N-SULFOTRANSFERASE"/>
    <property type="match status" value="1"/>
</dbReference>
<keyword evidence="1" id="KW-0808">Transferase</keyword>
<evidence type="ECO:0000256" key="4">
    <source>
        <dbReference type="PIRSR" id="PIRSR637359-2"/>
    </source>
</evidence>
<feature type="binding site" evidence="4">
    <location>
        <position position="154"/>
    </location>
    <ligand>
        <name>3'-phosphoadenylyl sulfate</name>
        <dbReference type="ChEBI" id="CHEBI:58339"/>
    </ligand>
</feature>
<dbReference type="PANTHER" id="PTHR10605">
    <property type="entry name" value="HEPARAN SULFATE SULFOTRANSFERASE"/>
    <property type="match status" value="1"/>
</dbReference>
<dbReference type="Gene3D" id="3.40.50.300">
    <property type="entry name" value="P-loop containing nucleotide triphosphate hydrolases"/>
    <property type="match status" value="1"/>
</dbReference>
<accession>A0A7S3Z9Y7</accession>
<evidence type="ECO:0000313" key="6">
    <source>
        <dbReference type="EMBL" id="CAE0676802.1"/>
    </source>
</evidence>
<keyword evidence="2" id="KW-0325">Glycoprotein</keyword>
<proteinExistence type="predicted"/>
<feature type="domain" description="Sulfotransferase" evidence="5">
    <location>
        <begin position="36"/>
        <end position="252"/>
    </location>
</feature>